<dbReference type="OMA" id="TPRLIWK"/>
<evidence type="ECO:0000313" key="2">
    <source>
        <dbReference type="EnsemblMetazoa" id="Aqu2.1.40285_001"/>
    </source>
</evidence>
<sequence>MASQDEIATLSHSLRKKRGVIRSSITRLGTKLKELEDSSHLPTTTGQAEQIAAKLHKLDAEFKDLHLQIVDVTEAEDDLEREQDILDKHDDRISDFQLRVSEVCTASSTRTPVDAPEKVIISRRLSRLEKNLTAAHTIISSLPDSHDDTSLFEQYREQMSEYKTELAQLYEEMLINSFPENDAPLAPLISNDDGIEVLTPGHFLIGRPLMTLPQQTQTKKLSLLKRWELCQTLVVHFWKRWSAEYLISLNRFNKWHSPSRNINVGDIVLLKEDNTLPSQWPLARIINTHPGNDGLVRVVTLKTSKGTYKRPITKLVVLLPID</sequence>
<dbReference type="eggNOG" id="ENOG502RVHD">
    <property type="taxonomic scope" value="Eukaryota"/>
</dbReference>
<dbReference type="PANTHER" id="PTHR47331">
    <property type="entry name" value="PHD-TYPE DOMAIN-CONTAINING PROTEIN"/>
    <property type="match status" value="1"/>
</dbReference>
<organism evidence="2">
    <name type="scientific">Amphimedon queenslandica</name>
    <name type="common">Sponge</name>
    <dbReference type="NCBI Taxonomy" id="400682"/>
    <lineage>
        <taxon>Eukaryota</taxon>
        <taxon>Metazoa</taxon>
        <taxon>Porifera</taxon>
        <taxon>Demospongiae</taxon>
        <taxon>Heteroscleromorpha</taxon>
        <taxon>Haplosclerida</taxon>
        <taxon>Niphatidae</taxon>
        <taxon>Amphimedon</taxon>
    </lineage>
</organism>
<accession>A0A1X7VKF3</accession>
<reference evidence="2" key="1">
    <citation type="submission" date="2017-05" db="UniProtKB">
        <authorList>
            <consortium name="EnsemblMetazoa"/>
        </authorList>
    </citation>
    <scope>IDENTIFICATION</scope>
</reference>
<name>A0A1X7VKF3_AMPQE</name>
<dbReference type="EnsemblMetazoa" id="Aqu2.1.40285_001">
    <property type="protein sequence ID" value="Aqu2.1.40285_001"/>
    <property type="gene ID" value="Aqu2.1.40285"/>
</dbReference>
<dbReference type="InterPro" id="IPR040676">
    <property type="entry name" value="DUF5641"/>
</dbReference>
<dbReference type="Pfam" id="PF18701">
    <property type="entry name" value="DUF5641"/>
    <property type="match status" value="1"/>
</dbReference>
<dbReference type="AlphaFoldDB" id="A0A1X7VKF3"/>
<evidence type="ECO:0000259" key="1">
    <source>
        <dbReference type="Pfam" id="PF18701"/>
    </source>
</evidence>
<proteinExistence type="predicted"/>
<feature type="domain" description="DUF5641" evidence="1">
    <location>
        <begin position="225"/>
        <end position="318"/>
    </location>
</feature>
<dbReference type="OrthoDB" id="8046937at2759"/>
<dbReference type="STRING" id="400682.A0A1X7VKF3"/>
<dbReference type="InParanoid" id="A0A1X7VKF3"/>
<protein>
    <recommendedName>
        <fullName evidence="1">DUF5641 domain-containing protein</fullName>
    </recommendedName>
</protein>